<reference evidence="1 2" key="1">
    <citation type="journal article" date="2020" name="ISME J.">
        <title>Comparative genomics reveals insights into cyanobacterial evolution and habitat adaptation.</title>
        <authorList>
            <person name="Chen M.Y."/>
            <person name="Teng W.K."/>
            <person name="Zhao L."/>
            <person name="Hu C.X."/>
            <person name="Zhou Y.K."/>
            <person name="Han B.P."/>
            <person name="Song L.R."/>
            <person name="Shu W.S."/>
        </authorList>
    </citation>
    <scope>NUCLEOTIDE SEQUENCE [LARGE SCALE GENOMIC DNA]</scope>
    <source>
        <strain evidence="1 2">FACHB-838</strain>
    </source>
</reference>
<comment type="caution">
    <text evidence="1">The sequence shown here is derived from an EMBL/GenBank/DDBJ whole genome shotgun (WGS) entry which is preliminary data.</text>
</comment>
<evidence type="ECO:0000313" key="1">
    <source>
        <dbReference type="EMBL" id="MBD2529304.1"/>
    </source>
</evidence>
<evidence type="ECO:0000313" key="2">
    <source>
        <dbReference type="Proteomes" id="UP000623440"/>
    </source>
</evidence>
<dbReference type="EMBL" id="JACJSI010000008">
    <property type="protein sequence ID" value="MBD2529304.1"/>
    <property type="molecule type" value="Genomic_DNA"/>
</dbReference>
<evidence type="ECO:0008006" key="3">
    <source>
        <dbReference type="Google" id="ProtNLM"/>
    </source>
</evidence>
<gene>
    <name evidence="1" type="ORF">H6G97_06850</name>
</gene>
<protein>
    <recommendedName>
        <fullName evidence="3">Transposase</fullName>
    </recommendedName>
</protein>
<accession>A0ABR8DL77</accession>
<sequence>MSGAGIAPSKPCPGLEVNNPSFNLRQCPFHMVGELRTIIRKAIAQCTIAVELPYHRCGYT</sequence>
<keyword evidence="2" id="KW-1185">Reference proteome</keyword>
<name>A0ABR8DL77_9NOSO</name>
<dbReference type="Proteomes" id="UP000623440">
    <property type="component" value="Unassembled WGS sequence"/>
</dbReference>
<organism evidence="1 2">
    <name type="scientific">Nostoc flagelliforme FACHB-838</name>
    <dbReference type="NCBI Taxonomy" id="2692904"/>
    <lineage>
        <taxon>Bacteria</taxon>
        <taxon>Bacillati</taxon>
        <taxon>Cyanobacteriota</taxon>
        <taxon>Cyanophyceae</taxon>
        <taxon>Nostocales</taxon>
        <taxon>Nostocaceae</taxon>
        <taxon>Nostoc</taxon>
    </lineage>
</organism>
<proteinExistence type="predicted"/>